<reference evidence="5" key="1">
    <citation type="submission" date="2021-02" db="EMBL/GenBank/DDBJ databases">
        <authorList>
            <person name="Nowell W R."/>
        </authorList>
    </citation>
    <scope>NUCLEOTIDE SEQUENCE</scope>
</reference>
<organism evidence="5 6">
    <name type="scientific">Rotaria sordida</name>
    <dbReference type="NCBI Taxonomy" id="392033"/>
    <lineage>
        <taxon>Eukaryota</taxon>
        <taxon>Metazoa</taxon>
        <taxon>Spiralia</taxon>
        <taxon>Gnathifera</taxon>
        <taxon>Rotifera</taxon>
        <taxon>Eurotatoria</taxon>
        <taxon>Bdelloidea</taxon>
        <taxon>Philodinida</taxon>
        <taxon>Philodinidae</taxon>
        <taxon>Rotaria</taxon>
    </lineage>
</organism>
<evidence type="ECO:0000256" key="1">
    <source>
        <dbReference type="ARBA" id="ARBA00022737"/>
    </source>
</evidence>
<dbReference type="EMBL" id="CAJOAX010000633">
    <property type="protein sequence ID" value="CAF3626674.1"/>
    <property type="molecule type" value="Genomic_DNA"/>
</dbReference>
<evidence type="ECO:0000313" key="4">
    <source>
        <dbReference type="EMBL" id="CAF1163608.1"/>
    </source>
</evidence>
<protein>
    <recommendedName>
        <fullName evidence="3">SOCS box domain-containing protein</fullName>
    </recommendedName>
</protein>
<dbReference type="AlphaFoldDB" id="A0A818PUM8"/>
<evidence type="ECO:0000313" key="6">
    <source>
        <dbReference type="Proteomes" id="UP000663823"/>
    </source>
</evidence>
<dbReference type="Pfam" id="PF12796">
    <property type="entry name" value="Ank_2"/>
    <property type="match status" value="1"/>
</dbReference>
<dbReference type="PROSITE" id="PS50225">
    <property type="entry name" value="SOCS"/>
    <property type="match status" value="1"/>
</dbReference>
<accession>A0A818PUM8</accession>
<dbReference type="OrthoDB" id="10000747at2759"/>
<dbReference type="Proteomes" id="UP000663823">
    <property type="component" value="Unassembled WGS sequence"/>
</dbReference>
<sequence>MDNRDFWPYMRVAKLPEFDPSFISSSSSLSQSRSQSQSRLSSLFTWLFKQYRSFYRYCYVHLHDLILSSLFGYLTLNEKLYVAIHENDLYKARKLLSHGASPSFLPADYKSIFTHLIKNNNEIQNYYIETSLFSSILANDSMLYMAVSNDNFNLVKELIHYHDYGQIGQHTEVVSLCLAVKRGYSTIVEYLIDYGHINPNDRVQLGCKHCKSDTDDMQRYQFPLYHACRENHLKLVKYLIKSKHCDINQLTTSCETCLHGAILGATENCFDTSFNNQERYFIVQYLLTRPDCNPNLGLNPLCISLAYDNIYDYTSLLLQHYCDVNRLGWNRYETTKTSHKTNSYLLYSLDHPLNICLRRLCQTNKNITTSDHSRHKQYALKLINKNSNIYAMYDYGSTYPFLLAVQTGDKTIVEAIVKKATLQIKLDIVEPFIYACTKSFYDIVQILVNFGFNPNTIMINRDYTTFNNLELNKTNSSDFLRNLDRYCTFSSQSTITTIGPLLFPTPNNCSCSYMNSEQQITPLLALSHISTWLFHPDQYDSTIKTIENLFSHISIDFSILPNRLAFHYALLNEHIPIIYYCLENFCPINFLHDTIELTHSPLKNHFSYTLFHVISVCCRLASNNQIKRALFNSYTKAILRINTYDRPSSMTSVLAYMQLWFHDQDFVYDPILFEHLMSLPYVDDIIRLHDKQQLRSLFGTHYYHIIERKSGSRLMYTLKHICRLKIRHHSQLYCERQQTNMLKIIPQLNYLPKILQAYLFYTRTKSNSLIDHLLNNKSWNNIQWM</sequence>
<dbReference type="InterPro" id="IPR036770">
    <property type="entry name" value="Ankyrin_rpt-contain_sf"/>
</dbReference>
<dbReference type="PANTHER" id="PTHR24198:SF165">
    <property type="entry name" value="ANKYRIN REPEAT-CONTAINING PROTEIN-RELATED"/>
    <property type="match status" value="1"/>
</dbReference>
<dbReference type="PANTHER" id="PTHR24198">
    <property type="entry name" value="ANKYRIN REPEAT AND PROTEIN KINASE DOMAIN-CONTAINING PROTEIN"/>
    <property type="match status" value="1"/>
</dbReference>
<evidence type="ECO:0000313" key="5">
    <source>
        <dbReference type="EMBL" id="CAF3626674.1"/>
    </source>
</evidence>
<feature type="domain" description="SOCS box" evidence="3">
    <location>
        <begin position="717"/>
        <end position="765"/>
    </location>
</feature>
<dbReference type="InterPro" id="IPR001496">
    <property type="entry name" value="SOCS_box"/>
</dbReference>
<dbReference type="SMART" id="SM00248">
    <property type="entry name" value="ANK"/>
    <property type="match status" value="8"/>
</dbReference>
<keyword evidence="2" id="KW-0040">ANK repeat</keyword>
<evidence type="ECO:0000256" key="2">
    <source>
        <dbReference type="ARBA" id="ARBA00023043"/>
    </source>
</evidence>
<dbReference type="Proteomes" id="UP000663882">
    <property type="component" value="Unassembled WGS sequence"/>
</dbReference>
<name>A0A818PUM8_9BILA</name>
<keyword evidence="1" id="KW-0677">Repeat</keyword>
<dbReference type="EMBL" id="CAJNOO010001507">
    <property type="protein sequence ID" value="CAF1163608.1"/>
    <property type="molecule type" value="Genomic_DNA"/>
</dbReference>
<gene>
    <name evidence="5" type="ORF">OTI717_LOCUS8092</name>
    <name evidence="4" type="ORF">RFH988_LOCUS22572</name>
</gene>
<dbReference type="InterPro" id="IPR002110">
    <property type="entry name" value="Ankyrin_rpt"/>
</dbReference>
<dbReference type="Gene3D" id="1.25.40.20">
    <property type="entry name" value="Ankyrin repeat-containing domain"/>
    <property type="match status" value="3"/>
</dbReference>
<dbReference type="SUPFAM" id="SSF48403">
    <property type="entry name" value="Ankyrin repeat"/>
    <property type="match status" value="1"/>
</dbReference>
<proteinExistence type="predicted"/>
<comment type="caution">
    <text evidence="5">The sequence shown here is derived from an EMBL/GenBank/DDBJ whole genome shotgun (WGS) entry which is preliminary data.</text>
</comment>
<evidence type="ECO:0000259" key="3">
    <source>
        <dbReference type="PROSITE" id="PS50225"/>
    </source>
</evidence>